<dbReference type="Proteomes" id="UP000252255">
    <property type="component" value="Unassembled WGS sequence"/>
</dbReference>
<organism evidence="1 2">
    <name type="scientific">Thalassospira profundimaris</name>
    <dbReference type="NCBI Taxonomy" id="502049"/>
    <lineage>
        <taxon>Bacteria</taxon>
        <taxon>Pseudomonadati</taxon>
        <taxon>Pseudomonadota</taxon>
        <taxon>Alphaproteobacteria</taxon>
        <taxon>Rhodospirillales</taxon>
        <taxon>Thalassospiraceae</taxon>
        <taxon>Thalassospira</taxon>
    </lineage>
</organism>
<gene>
    <name evidence="1" type="ORF">TH30_20110</name>
</gene>
<accession>A0A367WNI5</accession>
<name>A0A367WNI5_9PROT</name>
<evidence type="ECO:0000313" key="1">
    <source>
        <dbReference type="EMBL" id="RCK43013.1"/>
    </source>
</evidence>
<proteinExistence type="predicted"/>
<dbReference type="EMBL" id="JPWI01000016">
    <property type="protein sequence ID" value="RCK43013.1"/>
    <property type="molecule type" value="Genomic_DNA"/>
</dbReference>
<dbReference type="AlphaFoldDB" id="A0A367WNI5"/>
<sequence length="71" mass="7787">MSVFVATFDENVNRTIMFMARVYNKIIAGQPASHELMQNQLIAAWTATVFCRTNQATELPADARPPGAATS</sequence>
<reference evidence="1 2" key="1">
    <citation type="submission" date="2014-07" db="EMBL/GenBank/DDBJ databases">
        <title>Draft genome sequence of Thalassospira profundimaris PR54-5.</title>
        <authorList>
            <person name="Lai Q."/>
            <person name="Shao Z."/>
        </authorList>
    </citation>
    <scope>NUCLEOTIDE SEQUENCE [LARGE SCALE GENOMIC DNA]</scope>
    <source>
        <strain evidence="1 2">PR54-5</strain>
    </source>
</reference>
<protein>
    <submittedName>
        <fullName evidence="1">Uncharacterized protein</fullName>
    </submittedName>
</protein>
<comment type="caution">
    <text evidence="1">The sequence shown here is derived from an EMBL/GenBank/DDBJ whole genome shotgun (WGS) entry which is preliminary data.</text>
</comment>
<evidence type="ECO:0000313" key="2">
    <source>
        <dbReference type="Proteomes" id="UP000252255"/>
    </source>
</evidence>